<protein>
    <submittedName>
        <fullName evidence="1">ORF40i</fullName>
    </submittedName>
</protein>
<geneLocation type="chloroplast" evidence="1"/>
<accession>Q85X11</accession>
<keyword evidence="1" id="KW-0150">Chloroplast</keyword>
<dbReference type="EMBL" id="AY228468">
    <property type="protein sequence ID" value="AAO74055.1"/>
    <property type="molecule type" value="Genomic_DNA"/>
</dbReference>
<dbReference type="AlphaFoldDB" id="Q85X11"/>
<sequence length="40" mass="4404">MPDSCQKHQARKHDMCPGHTFITPNTGINYSFSGDVPSTP</sequence>
<reference evidence="1" key="1">
    <citation type="submission" date="2007-04" db="EMBL/GenBank/DDBJ databases">
        <authorList>
            <person name="Noh E.W."/>
            <person name="Lee J.S."/>
            <person name="Choi Y.I."/>
            <person name="Han M.S."/>
            <person name="Yi Y.S."/>
            <person name="Han S.U."/>
        </authorList>
    </citation>
    <scope>NUCLEOTIDE SEQUENCE</scope>
</reference>
<name>Q85X11_PINKO</name>
<proteinExistence type="predicted"/>
<keyword evidence="1" id="KW-0934">Plastid</keyword>
<evidence type="ECO:0000313" key="1">
    <source>
        <dbReference type="EMBL" id="AAO74055.1"/>
    </source>
</evidence>
<organism evidence="1">
    <name type="scientific">Pinus koraiensis</name>
    <name type="common">Korean pine</name>
    <dbReference type="NCBI Taxonomy" id="88728"/>
    <lineage>
        <taxon>Eukaryota</taxon>
        <taxon>Viridiplantae</taxon>
        <taxon>Streptophyta</taxon>
        <taxon>Embryophyta</taxon>
        <taxon>Tracheophyta</taxon>
        <taxon>Spermatophyta</taxon>
        <taxon>Pinopsida</taxon>
        <taxon>Pinidae</taxon>
        <taxon>Conifers I</taxon>
        <taxon>Pinales</taxon>
        <taxon>Pinaceae</taxon>
        <taxon>Pinus</taxon>
        <taxon>Pinus subgen. Strobus</taxon>
    </lineage>
</organism>